<comment type="caution">
    <text evidence="3">The sequence shown here is derived from an EMBL/GenBank/DDBJ whole genome shotgun (WGS) entry which is preliminary data.</text>
</comment>
<dbReference type="InterPro" id="IPR014470">
    <property type="entry name" value="UCP01500"/>
</dbReference>
<keyword evidence="2" id="KW-0472">Membrane</keyword>
<name>A0A6N7LJW2_SINTE</name>
<dbReference type="RefSeq" id="WP_153441019.1">
    <property type="nucleotide sequence ID" value="NZ_CP121659.1"/>
</dbReference>
<evidence type="ECO:0000313" key="4">
    <source>
        <dbReference type="Proteomes" id="UP000439983"/>
    </source>
</evidence>
<evidence type="ECO:0000256" key="1">
    <source>
        <dbReference type="SAM" id="MobiDB-lite"/>
    </source>
</evidence>
<keyword evidence="2" id="KW-1133">Transmembrane helix</keyword>
<dbReference type="Pfam" id="PF10028">
    <property type="entry name" value="DUF2270"/>
    <property type="match status" value="1"/>
</dbReference>
<dbReference type="Proteomes" id="UP000439983">
    <property type="component" value="Unassembled WGS sequence"/>
</dbReference>
<organism evidence="3 4">
    <name type="scientific">Sinorhizobium terangae</name>
    <dbReference type="NCBI Taxonomy" id="110322"/>
    <lineage>
        <taxon>Bacteria</taxon>
        <taxon>Pseudomonadati</taxon>
        <taxon>Pseudomonadota</taxon>
        <taxon>Alphaproteobacteria</taxon>
        <taxon>Hyphomicrobiales</taxon>
        <taxon>Rhizobiaceae</taxon>
        <taxon>Sinorhizobium/Ensifer group</taxon>
        <taxon>Sinorhizobium</taxon>
    </lineage>
</organism>
<dbReference type="EMBL" id="WITC01000086">
    <property type="protein sequence ID" value="MQX17125.1"/>
    <property type="molecule type" value="Genomic_DNA"/>
</dbReference>
<keyword evidence="4" id="KW-1185">Reference proteome</keyword>
<dbReference type="AlphaFoldDB" id="A0A6N7LJW2"/>
<feature type="compositionally biased region" description="Low complexity" evidence="1">
    <location>
        <begin position="1"/>
        <end position="11"/>
    </location>
</feature>
<feature type="compositionally biased region" description="Basic and acidic residues" evidence="1">
    <location>
        <begin position="12"/>
        <end position="21"/>
    </location>
</feature>
<protein>
    <submittedName>
        <fullName evidence="3">DUF2270 domain-containing protein</fullName>
    </submittedName>
</protein>
<proteinExistence type="predicted"/>
<feature type="transmembrane region" description="Helical" evidence="2">
    <location>
        <begin position="163"/>
        <end position="181"/>
    </location>
</feature>
<dbReference type="OrthoDB" id="9815569at2"/>
<accession>A0A6N7LJW2</accession>
<feature type="transmembrane region" description="Helical" evidence="2">
    <location>
        <begin position="83"/>
        <end position="100"/>
    </location>
</feature>
<reference evidence="3 4" key="1">
    <citation type="journal article" date="2013" name="Genome Biol.">
        <title>Comparative genomics of the core and accessory genomes of 48 Sinorhizobium strains comprising five genospecies.</title>
        <authorList>
            <person name="Sugawara M."/>
            <person name="Epstein B."/>
            <person name="Badgley B.D."/>
            <person name="Unno T."/>
            <person name="Xu L."/>
            <person name="Reese J."/>
            <person name="Gyaneshwar P."/>
            <person name="Denny R."/>
            <person name="Mudge J."/>
            <person name="Bharti A.K."/>
            <person name="Farmer A.D."/>
            <person name="May G.D."/>
            <person name="Woodward J.E."/>
            <person name="Medigue C."/>
            <person name="Vallenet D."/>
            <person name="Lajus A."/>
            <person name="Rouy Z."/>
            <person name="Martinez-Vaz B."/>
            <person name="Tiffin P."/>
            <person name="Young N.D."/>
            <person name="Sadowsky M.J."/>
        </authorList>
    </citation>
    <scope>NUCLEOTIDE SEQUENCE [LARGE SCALE GENOMIC DNA]</scope>
    <source>
        <strain evidence="3 4">USDA4894</strain>
    </source>
</reference>
<feature type="transmembrane region" description="Helical" evidence="2">
    <location>
        <begin position="209"/>
        <end position="230"/>
    </location>
</feature>
<evidence type="ECO:0000256" key="2">
    <source>
        <dbReference type="SAM" id="Phobius"/>
    </source>
</evidence>
<sequence>MPAELSPLTLETELRETESPERQGPPLPQTTQETINTIVHYYRGELGRMAGWRDRIDRTSNWAITVVAAMLSVSLSTPSSHHGVLLFAMLLITLLLLIEARRYRFFDVYRARVRQLERGYFAQILSPEGQPSLKWSASIAMSLRKPAFLMSYREAVCRRLQRNYCWMYLILLLAWALKISSPKISANGEPFGHVRSWTDFTERAELGPVPGWAVMIGVALFYVLVLYASLHKEEHEGELAHGEVHV</sequence>
<feature type="region of interest" description="Disordered" evidence="1">
    <location>
        <begin position="1"/>
        <end position="30"/>
    </location>
</feature>
<dbReference type="PIRSF" id="PIRSF015000">
    <property type="entry name" value="UCP01500"/>
    <property type="match status" value="1"/>
</dbReference>
<gene>
    <name evidence="3" type="ORF">GHK62_20840</name>
</gene>
<evidence type="ECO:0000313" key="3">
    <source>
        <dbReference type="EMBL" id="MQX17125.1"/>
    </source>
</evidence>
<keyword evidence="2" id="KW-0812">Transmembrane</keyword>